<dbReference type="NCBIfam" id="TIGR01643">
    <property type="entry name" value="YD_repeat_2x"/>
    <property type="match status" value="7"/>
</dbReference>
<feature type="domain" description="Teneurin-like YD-shell" evidence="3">
    <location>
        <begin position="770"/>
        <end position="952"/>
    </location>
</feature>
<gene>
    <name evidence="4" type="ORF">HH216_19175</name>
</gene>
<accession>A0A7L5DUN8</accession>
<dbReference type="RefSeq" id="WP_169552267.1">
    <property type="nucleotide sequence ID" value="NZ_CP051677.1"/>
</dbReference>
<name>A0A7L5DUN8_9BACT</name>
<dbReference type="InterPro" id="IPR006530">
    <property type="entry name" value="YD"/>
</dbReference>
<dbReference type="PANTHER" id="PTHR32305">
    <property type="match status" value="1"/>
</dbReference>
<feature type="domain" description="Teneurin-like YD-shell" evidence="3">
    <location>
        <begin position="509"/>
        <end position="650"/>
    </location>
</feature>
<dbReference type="Pfam" id="PF20148">
    <property type="entry name" value="DUF6531"/>
    <property type="match status" value="1"/>
</dbReference>
<dbReference type="SUPFAM" id="SSF69304">
    <property type="entry name" value="Tricorn protease N-terminal domain"/>
    <property type="match status" value="1"/>
</dbReference>
<dbReference type="Pfam" id="PF05593">
    <property type="entry name" value="RHS_repeat"/>
    <property type="match status" value="1"/>
</dbReference>
<evidence type="ECO:0000259" key="3">
    <source>
        <dbReference type="Pfam" id="PF25023"/>
    </source>
</evidence>
<dbReference type="InterPro" id="IPR045351">
    <property type="entry name" value="DUF6531"/>
</dbReference>
<organism evidence="4 5">
    <name type="scientific">Spirosoma rhododendri</name>
    <dbReference type="NCBI Taxonomy" id="2728024"/>
    <lineage>
        <taxon>Bacteria</taxon>
        <taxon>Pseudomonadati</taxon>
        <taxon>Bacteroidota</taxon>
        <taxon>Cytophagia</taxon>
        <taxon>Cytophagales</taxon>
        <taxon>Cytophagaceae</taxon>
        <taxon>Spirosoma</taxon>
    </lineage>
</organism>
<dbReference type="Pfam" id="PF25023">
    <property type="entry name" value="TEN_YD-shell"/>
    <property type="match status" value="2"/>
</dbReference>
<sequence length="999" mass="112688">MTTTPAFRTGLRRLLYPAIAQAIPPETDERAQLADLLHRLDLTLADYQTLPGMHRVLDGRAVDVATGEVVLDTTDITIPGPVPFAWGRYWRSNHLTSGSVGNGWRHSYDYTLLEDRRTRQVVVRTPDSRAVVFALLTDGESAQNRLEKVRLDRDARGYVLHRTNGLRYRFADNPSGSLCRLVAVERVGLAYRLQFTYNQLGQLFRISDGGQRVVELTTNAGGHISQLTLTAPDATQQRIVLAQYRYDEAHNLTEAAAFDRPATQYYYRQQRIIRLNDTLRRSIFFAYTNVDKVFRCTDVRQEAGRVAQFRYFPDEGRTVVTDEAGHVRQYIHEAGVVQRFMSAEGRQRVWFHNEYHELISEQDPLGNTTFLTYDERGNLTQTTWPDGGTMAMTYDDTDLLLTLTDRAGGVWQWSHDPAGQLLLCIDPAGAETRFSYDTAGLRIGRQTAGQVVRWEYDASANPVRQLTAAGQTNWSFDALGRLTFAGRSTETVPLFPVEPLPALAANGTSDDYQPVYDADGQLVRLRRGRLNWQFIRDAAGGIREYTRPDGQSTRFHYDAAGRLTEALFSDGSWHHYAYRPDGWLIEATSPTTQVRFVRNARGQISEEVAGEQSVQSTHDPAGNRISRQVAGGEAVTFTYNVQGQLSKLTHPAGALWLAHDRQGRLTEQVWPGGLRCRWQYTDGRLPVSQSVYWRSQLNAGRLLNYGWAGRQLSRVQDARHGTVDLRYDPAGAVVEAVCSAGWTDRWVADRRAWQQRLLRPAADTTEPGWQLIVVGGMRFYYDAEGYLREKRIAGKTWSFHWHESGVLTRVVQPDGQAVTFTYDALGRRIDKQVGDKSVRWAWDGKRLAQEWHQQGDNAPVQLTWYTVDSAALSSGVLSSTAPVLLQVGSQIYSVVCNQLGQPLSMHAPTGEPVWEYGWYLFGKKYGLTGPHHWHTYLGPNQFDVPEAGLVYTDFQYADADTGLPLSPEYSSPAGWARAEWVLPHAPESYLSAARYIRAY</sequence>
<evidence type="ECO:0000313" key="5">
    <source>
        <dbReference type="Proteomes" id="UP000501128"/>
    </source>
</evidence>
<evidence type="ECO:0000313" key="4">
    <source>
        <dbReference type="EMBL" id="QJD80308.1"/>
    </source>
</evidence>
<keyword evidence="5" id="KW-1185">Reference proteome</keyword>
<dbReference type="Gene3D" id="2.180.10.10">
    <property type="entry name" value="RHS repeat-associated core"/>
    <property type="match status" value="2"/>
</dbReference>
<dbReference type="InterPro" id="IPR050708">
    <property type="entry name" value="T6SS_VgrG/RHS"/>
</dbReference>
<dbReference type="KEGG" id="srho:HH216_19175"/>
<feature type="domain" description="DUF6531" evidence="2">
    <location>
        <begin position="59"/>
        <end position="133"/>
    </location>
</feature>
<dbReference type="Proteomes" id="UP000501128">
    <property type="component" value="Chromosome"/>
</dbReference>
<dbReference type="AlphaFoldDB" id="A0A7L5DUN8"/>
<dbReference type="InterPro" id="IPR056823">
    <property type="entry name" value="TEN-like_YD-shell"/>
</dbReference>
<dbReference type="PANTHER" id="PTHR32305:SF15">
    <property type="entry name" value="PROTEIN RHSA-RELATED"/>
    <property type="match status" value="1"/>
</dbReference>
<reference evidence="4 5" key="1">
    <citation type="submission" date="2020-04" db="EMBL/GenBank/DDBJ databases">
        <title>Genome sequencing of novel species.</title>
        <authorList>
            <person name="Heo J."/>
            <person name="Kim S.-J."/>
            <person name="Kim J.-S."/>
            <person name="Hong S.-B."/>
            <person name="Kwon S.-W."/>
        </authorList>
    </citation>
    <scope>NUCLEOTIDE SEQUENCE [LARGE SCALE GENOMIC DNA]</scope>
    <source>
        <strain evidence="4 5">CJU-R4</strain>
    </source>
</reference>
<proteinExistence type="predicted"/>
<protein>
    <submittedName>
        <fullName evidence="4">RHS repeat protein</fullName>
    </submittedName>
</protein>
<dbReference type="InterPro" id="IPR031325">
    <property type="entry name" value="RHS_repeat"/>
</dbReference>
<dbReference type="EMBL" id="CP051677">
    <property type="protein sequence ID" value="QJD80308.1"/>
    <property type="molecule type" value="Genomic_DNA"/>
</dbReference>
<keyword evidence="1" id="KW-0677">Repeat</keyword>
<evidence type="ECO:0000259" key="2">
    <source>
        <dbReference type="Pfam" id="PF20148"/>
    </source>
</evidence>
<evidence type="ECO:0000256" key="1">
    <source>
        <dbReference type="ARBA" id="ARBA00022737"/>
    </source>
</evidence>